<dbReference type="Proteomes" id="UP000050509">
    <property type="component" value="Unassembled WGS sequence"/>
</dbReference>
<reference evidence="1 2" key="1">
    <citation type="submission" date="2015-09" db="EMBL/GenBank/DDBJ databases">
        <title>Draft genome sequence of Kouleothrix aurantiaca JCM 19913.</title>
        <authorList>
            <person name="Hemp J."/>
        </authorList>
    </citation>
    <scope>NUCLEOTIDE SEQUENCE [LARGE SCALE GENOMIC DNA]</scope>
    <source>
        <strain evidence="1 2">COM-B</strain>
    </source>
</reference>
<gene>
    <name evidence="1" type="ORF">SE17_41745</name>
</gene>
<protein>
    <submittedName>
        <fullName evidence="1">Uncharacterized protein</fullName>
    </submittedName>
</protein>
<dbReference type="EMBL" id="LJCR01003268">
    <property type="protein sequence ID" value="KPV47756.1"/>
    <property type="molecule type" value="Genomic_DNA"/>
</dbReference>
<evidence type="ECO:0000313" key="1">
    <source>
        <dbReference type="EMBL" id="KPV47756.1"/>
    </source>
</evidence>
<comment type="caution">
    <text evidence="1">The sequence shown here is derived from an EMBL/GenBank/DDBJ whole genome shotgun (WGS) entry which is preliminary data.</text>
</comment>
<proteinExistence type="predicted"/>
<dbReference type="AlphaFoldDB" id="A0A0P9H159"/>
<evidence type="ECO:0000313" key="2">
    <source>
        <dbReference type="Proteomes" id="UP000050509"/>
    </source>
</evidence>
<accession>A0A0P9H159</accession>
<sequence>MSMRLRRTLMDENRTRTVLGSRFYFRARDTEARGVWRLATTEELVNLQLANVKTLASGRAIFWVGELA</sequence>
<keyword evidence="2" id="KW-1185">Reference proteome</keyword>
<organism evidence="1 2">
    <name type="scientific">Kouleothrix aurantiaca</name>
    <dbReference type="NCBI Taxonomy" id="186479"/>
    <lineage>
        <taxon>Bacteria</taxon>
        <taxon>Bacillati</taxon>
        <taxon>Chloroflexota</taxon>
        <taxon>Chloroflexia</taxon>
        <taxon>Chloroflexales</taxon>
        <taxon>Roseiflexineae</taxon>
        <taxon>Roseiflexaceae</taxon>
        <taxon>Kouleothrix</taxon>
    </lineage>
</organism>
<name>A0A0P9H159_9CHLR</name>